<dbReference type="GO" id="GO:0030430">
    <property type="term" value="C:host cell cytoplasm"/>
    <property type="evidence" value="ECO:0007669"/>
    <property type="project" value="UniProtKB-SubCell"/>
</dbReference>
<reference evidence="16 17" key="1">
    <citation type="journal article" date="2016" name="J. Gen. Virol.">
        <title>Genetic diversity of species Fowl aviadenovirus D and Fowl aviadenovirus E.</title>
        <authorList>
            <person name="Marek A."/>
            <person name="Kajan G.L."/>
            <person name="Kosiol C."/>
            <person name="Benko M."/>
            <person name="Schachner A."/>
            <person name="Hess M."/>
        </authorList>
    </citation>
    <scope>NUCLEOTIDE SEQUENCE [LARGE SCALE GENOMIC DNA]</scope>
    <source>
        <strain evidence="16 17">CR119</strain>
    </source>
</reference>
<keyword evidence="3 14" id="KW-0597">Phosphoprotein</keyword>
<feature type="modified residue" description="Phosphotyrosine; by host" evidence="14">
    <location>
        <position position="898"/>
    </location>
</feature>
<evidence type="ECO:0000256" key="8">
    <source>
        <dbReference type="ARBA" id="ARBA00022921"/>
    </source>
</evidence>
<evidence type="ECO:0000256" key="4">
    <source>
        <dbReference type="ARBA" id="ARBA00022581"/>
    </source>
</evidence>
<feature type="compositionally biased region" description="Polar residues" evidence="15">
    <location>
        <begin position="903"/>
        <end position="912"/>
    </location>
</feature>
<keyword evidence="9 14" id="KW-1190">Host gene expression shutoff by virus</keyword>
<evidence type="ECO:0000256" key="1">
    <source>
        <dbReference type="ARBA" id="ARBA00022448"/>
    </source>
</evidence>
<proteinExistence type="evidence at transcript level"/>
<comment type="similarity">
    <text evidence="14">Belongs to the adenoviridae shutoff protein family.</text>
</comment>
<evidence type="ECO:0000256" key="2">
    <source>
        <dbReference type="ARBA" id="ARBA00022481"/>
    </source>
</evidence>
<dbReference type="GO" id="GO:0039606">
    <property type="term" value="P:symbiont-mediated suppression of host translation initiation"/>
    <property type="evidence" value="ECO:0007669"/>
    <property type="project" value="UniProtKB-KW"/>
</dbReference>
<comment type="PTM">
    <text evidence="14">Might be cleaved by the viral protease.</text>
</comment>
<evidence type="ECO:0000256" key="3">
    <source>
        <dbReference type="ARBA" id="ARBA00022553"/>
    </source>
</evidence>
<dbReference type="EMBL" id="KT862808">
    <property type="protein sequence ID" value="ANJ02458.1"/>
    <property type="molecule type" value="Genomic_DNA"/>
</dbReference>
<keyword evidence="13 14" id="KW-1075">Inhibition of eukaryotic host translation factors by virus</keyword>
<feature type="compositionally biased region" description="Acidic residues" evidence="15">
    <location>
        <begin position="299"/>
        <end position="311"/>
    </location>
</feature>
<evidence type="ECO:0000313" key="16">
    <source>
        <dbReference type="EMBL" id="ANJ02458.1"/>
    </source>
</evidence>
<evidence type="ECO:0000313" key="17">
    <source>
        <dbReference type="Proteomes" id="UP000128189"/>
    </source>
</evidence>
<evidence type="ECO:0000256" key="13">
    <source>
        <dbReference type="ARBA" id="ARBA00023325"/>
    </source>
</evidence>
<evidence type="ECO:0000256" key="14">
    <source>
        <dbReference type="HAMAP-Rule" id="MF_04060"/>
    </source>
</evidence>
<sequence length="1091" mass="120659">MQAARERKAVATLGLVFATVKEKIGWRRFVEAIQRYVADAYGAFLTLNAETAPVGGDEDNAVSVLIDTLGEERAILAAYRVAEELLDDKPLPNDGENNGTENPRDAAHTFAESPESDEDVQKASAESSPDTPARNLTAEAVIVYIDSDGGCEEDSSEEDQEEDVEEEEEEEEEEDEEEEEEEEEEEDDGTPESTPSTVIEAANLSPVGTDESHGEPDGEPDDDGDDGEDEGRNSDEDSGYYSADGGPDRSPPPSVSEQDRPPSPVALLELVGDRGDSDHGEPDSTAPSDGPGEAPSADGVDEEQEQDEQEGETAVPAATAQPAFDKCLQRQAMMLTGALKDALPEQERDVPLCVDSVQYQLERYIFNPDMRAPPEYREVRFNFYPPFMRPKAIANYHIFAVTAPIPASCKANRSGSQLLEACRDMKVFKRLPRWRLNVQSDDGLGDEVVPVTELTDAKLVPLKDDVSRLQWAKMRGEHIRFFSYPSLHMPPKISRMLMECLLQPFANENDKAEQVAPCVSDEELRLIVDPEQRMRGEELYKAMLKRRAVVTMAVRYTALLELMERVFREPSSVKKAQEVLHHTLHHGFVAQVRETAKVNLSNYATYHGVTYNDPLNNCTSAKLFEGRDKEDYVLDTVYLFLVLNWQTAMGMWQQAIDDTTLDIYAKAFTRQRRAIYSLGSVTEVSKAIVDILMDGDRLTEEMRKALPNFVTQSQISDFRHFVTERSNVPSMAAPFYPSDFVPLAFRQSAPLLWDQVYLLQIAFFLTNHGGYLWEPPESEAEVPQHRTYCPCNLCSPHRMPADNVALHNEVLAIGTFEIRSAEGKSFRLTPELWANAYLDKFVPEDFHPFTVFHFPENRSSFTKNHTGCVTESPEILSLIRQIQASREEFLLTRGKGLYKDPQTGETLTTSAGAENRPGASGGAPLPPAAAGTCGGAPAPPKPPRALRSACPGAADPDSQSDYGDAALASNYGRYGSEDAGRENQSYRRPSGARERRSLPYGRPVRGGFARGGGPGSERIRRRNVRKPGHRGGSEYHLGGGGGPRRDGEREYPTAALLAASGRDAESQAPPLRILAREGAEEASDPKESQIR</sequence>
<comment type="miscellaneous">
    <text evidence="14">All late proteins expressed from the major late promoter are produced by alternative splicing and alternative polyadenylation of the same gene giving rise to non-overlapping ORFs. A leader sequence is present in the N-terminus of all these mRNAs and is recognized by the viral shutoff protein to provide expression although conventional translation via ribosome scanning from the cap has been shut off in the host cell.</text>
</comment>
<keyword evidence="4 14" id="KW-0945">Host-virus interaction</keyword>
<dbReference type="GO" id="GO:0039657">
    <property type="term" value="P:symbiont-mediated suppression of host gene expression"/>
    <property type="evidence" value="ECO:0007669"/>
    <property type="project" value="UniProtKB-UniRule"/>
</dbReference>
<keyword evidence="1 14" id="KW-0813">Transport</keyword>
<keyword evidence="17" id="KW-1185">Reference proteome</keyword>
<dbReference type="Proteomes" id="UP000128189">
    <property type="component" value="Segment"/>
</dbReference>
<comment type="PTM">
    <text evidence="14">Phosphorylated. Tyrosine phosphorylation enhances preferential binding to tripartite leader mRNAs and allows ribosome shunting.</text>
</comment>
<feature type="compositionally biased region" description="Acidic residues" evidence="15">
    <location>
        <begin position="149"/>
        <end position="190"/>
    </location>
</feature>
<keyword evidence="6 14" id="KW-1193">Eukaryotic host translation shutoff by virus</keyword>
<feature type="compositionally biased region" description="Basic and acidic residues" evidence="15">
    <location>
        <begin position="271"/>
        <end position="282"/>
    </location>
</feature>
<evidence type="ECO:0000256" key="5">
    <source>
        <dbReference type="ARBA" id="ARBA00022586"/>
    </source>
</evidence>
<keyword evidence="2 14" id="KW-0488">Methylation</keyword>
<evidence type="ECO:0000256" key="12">
    <source>
        <dbReference type="ARBA" id="ARBA00023247"/>
    </source>
</evidence>
<accession>A0A191ULR2</accession>
<feature type="region of interest" description="Disordered" evidence="15">
    <location>
        <begin position="87"/>
        <end position="136"/>
    </location>
</feature>
<comment type="caution">
    <text evidence="14">Lacks conserved residue(s) required for the propagation of feature annotation.</text>
</comment>
<evidence type="ECO:0000256" key="7">
    <source>
        <dbReference type="ARBA" id="ARBA00022884"/>
    </source>
</evidence>
<dbReference type="GO" id="GO:0019060">
    <property type="term" value="P:intracellular transport of viral protein in host cell"/>
    <property type="evidence" value="ECO:0007669"/>
    <property type="project" value="UniProtKB-UniRule"/>
</dbReference>
<dbReference type="HAMAP" id="MF_04060">
    <property type="entry name" value="ADV_SHUT"/>
    <property type="match status" value="1"/>
</dbReference>
<dbReference type="InterPro" id="IPR003381">
    <property type="entry name" value="L4"/>
</dbReference>
<keyword evidence="5 14" id="KW-1155">Translational shunt</keyword>
<feature type="compositionally biased region" description="Basic residues" evidence="15">
    <location>
        <begin position="1019"/>
        <end position="1029"/>
    </location>
</feature>
<feature type="region of interest" description="Disordered" evidence="15">
    <location>
        <begin position="148"/>
        <end position="320"/>
    </location>
</feature>
<evidence type="ECO:0000256" key="11">
    <source>
        <dbReference type="ARBA" id="ARBA00023200"/>
    </source>
</evidence>
<evidence type="ECO:0000256" key="15">
    <source>
        <dbReference type="SAM" id="MobiDB-lite"/>
    </source>
</evidence>
<keyword evidence="10 14" id="KW-0143">Chaperone</keyword>
<dbReference type="Pfam" id="PF02438">
    <property type="entry name" value="Adeno_100"/>
    <property type="match status" value="1"/>
</dbReference>
<protein>
    <recommendedName>
        <fullName evidence="14">Shutoff protein</fullName>
    </recommendedName>
    <alternativeName>
        <fullName evidence="14">100 kDa protein</fullName>
        <shortName evidence="14">p100K</shortName>
    </alternativeName>
    <alternativeName>
        <fullName evidence="14">100K-chaperone protein</fullName>
    </alternativeName>
    <alternativeName>
        <fullName evidence="14">L4-100K</fullName>
    </alternativeName>
    <alternativeName>
        <fullName evidence="14">Shutoff protein 100K</fullName>
    </alternativeName>
</protein>
<feature type="compositionally biased region" description="Basic and acidic residues" evidence="15">
    <location>
        <begin position="975"/>
        <end position="997"/>
    </location>
</feature>
<keyword evidence="11 14" id="KW-1035">Host cytoplasm</keyword>
<dbReference type="GO" id="GO:0039704">
    <property type="term" value="P:viral translational shunt"/>
    <property type="evidence" value="ECO:0007669"/>
    <property type="project" value="UniProtKB-UniRule"/>
</dbReference>
<feature type="compositionally biased region" description="Basic and acidic residues" evidence="15">
    <location>
        <begin position="1074"/>
        <end position="1091"/>
    </location>
</feature>
<comment type="PTM">
    <text evidence="14">Methylated. Asymmetric dimethylation by host PRMT1 of the Arg/Gly-rich region may regulate shutoff protein binding to hexon and promote the capsid assembly in the nucleus.</text>
</comment>
<feature type="region of interest" description="Binding to host EIF4G" evidence="14">
    <location>
        <begin position="497"/>
        <end position="562"/>
    </location>
</feature>
<gene>
    <name evidence="14" type="primary">L4</name>
</gene>
<comment type="function">
    <text evidence="14">Protein that inhibits host translation while promoting late viral translation by ribosome shunting. Blocks host cap-dependent translation by binding to eIF4G, displacing MKNK1 from cap initiation complexes and preventing EIF4E phosphorylation. Binds to the tripartite leader sequence of viral late mRNAs and recruits host eIF4G, PABPC1/poly-A binding protein and 40S ribosomes subunits on viral mRNAs, allowing ribosome shunting and efficient translation of late viral mRNAs even though conventional translation via ribosome scanning from the cap has been shut off in the host cell. During assembly, acts as a chaperone protein that helps hexon proteins assembly into trimers.</text>
</comment>
<keyword evidence="8 14" id="KW-0426">Late protein</keyword>
<evidence type="ECO:0000256" key="9">
    <source>
        <dbReference type="ARBA" id="ARBA00022995"/>
    </source>
</evidence>
<evidence type="ECO:0000256" key="10">
    <source>
        <dbReference type="ARBA" id="ARBA00023186"/>
    </source>
</evidence>
<comment type="induction">
    <text evidence="14">Expressed in the late phase of the viral replicative cycle.</text>
</comment>
<comment type="subunit">
    <text evidence="14">Monomer. Interacts with hexon protein; this interaction allows chaperoning and trimerization of hexon proteins. Interacts (via N-terminus) with host initiation factor EIF4G (via C-terminus). Interacts (via RRM domain) with viral mRNAs that contain the tripartite leader; this interaction allows ribosome shunting and expression of viral late mRNAs.</text>
</comment>
<evidence type="ECO:0000256" key="6">
    <source>
        <dbReference type="ARBA" id="ARBA00022809"/>
    </source>
</evidence>
<name>A0A191ULR2_9ADEN</name>
<comment type="subcellular location">
    <subcellularLocation>
        <location evidence="14">Host cytoplasm</location>
    </subcellularLocation>
</comment>
<organism evidence="16 17">
    <name type="scientific">Fowl aviadenovirus 6</name>
    <dbReference type="NCBI Taxonomy" id="172862"/>
    <lineage>
        <taxon>Viruses</taxon>
        <taxon>Varidnaviria</taxon>
        <taxon>Bamfordvirae</taxon>
        <taxon>Preplasmiviricota</taxon>
        <taxon>Polisuviricotina</taxon>
        <taxon>Pharingeaviricetes</taxon>
        <taxon>Rowavirales</taxon>
        <taxon>Adenoviridae</taxon>
        <taxon>Aviadenovirus</taxon>
        <taxon>Aviadenovirus hepatitidis</taxon>
        <taxon>Fowl aviadenovirus E</taxon>
    </lineage>
</organism>
<dbReference type="GO" id="GO:0003723">
    <property type="term" value="F:RNA binding"/>
    <property type="evidence" value="ECO:0007669"/>
    <property type="project" value="UniProtKB-UniRule"/>
</dbReference>
<feature type="compositionally biased region" description="Acidic residues" evidence="15">
    <location>
        <begin position="217"/>
        <end position="229"/>
    </location>
</feature>
<dbReference type="OrthoDB" id="1438at10239"/>
<dbReference type="GO" id="GO:0043657">
    <property type="term" value="C:host cell"/>
    <property type="evidence" value="ECO:0007669"/>
    <property type="project" value="GOC"/>
</dbReference>
<keyword evidence="7 14" id="KW-0694">RNA-binding</keyword>
<feature type="region of interest" description="Disordered" evidence="15">
    <location>
        <begin position="896"/>
        <end position="1091"/>
    </location>
</feature>
<keyword evidence="12 14" id="KW-1262">Eukaryotic host gene expression shutoff by virus</keyword>